<dbReference type="STRING" id="355243.SAMN03080615_02449"/>
<dbReference type="FunFam" id="1.10.287.950:FF:000001">
    <property type="entry name" value="Methyl-accepting chemotaxis sensory transducer"/>
    <property type="match status" value="1"/>
</dbReference>
<dbReference type="Pfam" id="PF00015">
    <property type="entry name" value="MCPsignal"/>
    <property type="match status" value="1"/>
</dbReference>
<evidence type="ECO:0000256" key="3">
    <source>
        <dbReference type="ARBA" id="ARBA00022500"/>
    </source>
</evidence>
<feature type="transmembrane region" description="Helical" evidence="11">
    <location>
        <begin position="281"/>
        <end position="303"/>
    </location>
</feature>
<dbReference type="GO" id="GO:0005886">
    <property type="term" value="C:plasma membrane"/>
    <property type="evidence" value="ECO:0007669"/>
    <property type="project" value="UniProtKB-SubCell"/>
</dbReference>
<dbReference type="Pfam" id="PF02743">
    <property type="entry name" value="dCache_1"/>
    <property type="match status" value="1"/>
</dbReference>
<dbReference type="CDD" id="cd12913">
    <property type="entry name" value="PDC1_MCP_like"/>
    <property type="match status" value="1"/>
</dbReference>
<dbReference type="EMBL" id="FOGB01000006">
    <property type="protein sequence ID" value="SEQ69921.1"/>
    <property type="molecule type" value="Genomic_DNA"/>
</dbReference>
<evidence type="ECO:0000256" key="5">
    <source>
        <dbReference type="ARBA" id="ARBA00022989"/>
    </source>
</evidence>
<keyword evidence="7 9" id="KW-0807">Transducer</keyword>
<evidence type="ECO:0000259" key="12">
    <source>
        <dbReference type="PROSITE" id="PS50111"/>
    </source>
</evidence>
<keyword evidence="10" id="KW-0175">Coiled coil</keyword>
<dbReference type="PANTHER" id="PTHR32089">
    <property type="entry name" value="METHYL-ACCEPTING CHEMOTAXIS PROTEIN MCPB"/>
    <property type="match status" value="1"/>
</dbReference>
<dbReference type="AlphaFoldDB" id="A0A1H9I5F2"/>
<evidence type="ECO:0000256" key="6">
    <source>
        <dbReference type="ARBA" id="ARBA00023136"/>
    </source>
</evidence>
<dbReference type="CDD" id="cd12912">
    <property type="entry name" value="PDC2_MCP_like"/>
    <property type="match status" value="1"/>
</dbReference>
<reference evidence="15" key="1">
    <citation type="submission" date="2016-10" db="EMBL/GenBank/DDBJ databases">
        <authorList>
            <person name="Varghese N."/>
            <person name="Submissions S."/>
        </authorList>
    </citation>
    <scope>NUCLEOTIDE SEQUENCE [LARGE SCALE GENOMIC DNA]</scope>
    <source>
        <strain evidence="15">DSM 18887</strain>
    </source>
</reference>
<comment type="similarity">
    <text evidence="8">Belongs to the methyl-accepting chemotaxis (MCP) protein family.</text>
</comment>
<evidence type="ECO:0000256" key="11">
    <source>
        <dbReference type="SAM" id="Phobius"/>
    </source>
</evidence>
<evidence type="ECO:0000256" key="2">
    <source>
        <dbReference type="ARBA" id="ARBA00022475"/>
    </source>
</evidence>
<proteinExistence type="inferred from homology"/>
<keyword evidence="15" id="KW-1185">Reference proteome</keyword>
<evidence type="ECO:0000256" key="10">
    <source>
        <dbReference type="SAM" id="Coils"/>
    </source>
</evidence>
<evidence type="ECO:0000256" key="1">
    <source>
        <dbReference type="ARBA" id="ARBA00004651"/>
    </source>
</evidence>
<comment type="subcellular location">
    <subcellularLocation>
        <location evidence="1">Cell membrane</location>
        <topology evidence="1">Multi-pass membrane protein</topology>
    </subcellularLocation>
</comment>
<keyword evidence="3" id="KW-0145">Chemotaxis</keyword>
<dbReference type="GO" id="GO:0007165">
    <property type="term" value="P:signal transduction"/>
    <property type="evidence" value="ECO:0007669"/>
    <property type="project" value="UniProtKB-KW"/>
</dbReference>
<feature type="coiled-coil region" evidence="10">
    <location>
        <begin position="430"/>
        <end position="457"/>
    </location>
</feature>
<keyword evidence="4 11" id="KW-0812">Transmembrane</keyword>
<dbReference type="OrthoDB" id="2489132at2"/>
<organism evidence="14 15">
    <name type="scientific">Amphritea atlantica</name>
    <dbReference type="NCBI Taxonomy" id="355243"/>
    <lineage>
        <taxon>Bacteria</taxon>
        <taxon>Pseudomonadati</taxon>
        <taxon>Pseudomonadota</taxon>
        <taxon>Gammaproteobacteria</taxon>
        <taxon>Oceanospirillales</taxon>
        <taxon>Oceanospirillaceae</taxon>
        <taxon>Amphritea</taxon>
    </lineage>
</organism>
<evidence type="ECO:0000256" key="4">
    <source>
        <dbReference type="ARBA" id="ARBA00022692"/>
    </source>
</evidence>
<feature type="domain" description="HAMP" evidence="13">
    <location>
        <begin position="300"/>
        <end position="354"/>
    </location>
</feature>
<dbReference type="InterPro" id="IPR004090">
    <property type="entry name" value="Chemotax_Me-accpt_rcpt"/>
</dbReference>
<dbReference type="SUPFAM" id="SSF103190">
    <property type="entry name" value="Sensory domain-like"/>
    <property type="match status" value="1"/>
</dbReference>
<dbReference type="InterPro" id="IPR029151">
    <property type="entry name" value="Sensor-like_sf"/>
</dbReference>
<dbReference type="GO" id="GO:0006935">
    <property type="term" value="P:chemotaxis"/>
    <property type="evidence" value="ECO:0007669"/>
    <property type="project" value="UniProtKB-KW"/>
</dbReference>
<evidence type="ECO:0000259" key="13">
    <source>
        <dbReference type="PROSITE" id="PS50885"/>
    </source>
</evidence>
<dbReference type="PROSITE" id="PS50111">
    <property type="entry name" value="CHEMOTAXIS_TRANSDUC_2"/>
    <property type="match status" value="1"/>
</dbReference>
<dbReference type="Pfam" id="PF00672">
    <property type="entry name" value="HAMP"/>
    <property type="match status" value="1"/>
</dbReference>
<dbReference type="InterPro" id="IPR003660">
    <property type="entry name" value="HAMP_dom"/>
</dbReference>
<evidence type="ECO:0000313" key="15">
    <source>
        <dbReference type="Proteomes" id="UP000198749"/>
    </source>
</evidence>
<dbReference type="Gene3D" id="3.30.450.20">
    <property type="entry name" value="PAS domain"/>
    <property type="match status" value="2"/>
</dbReference>
<dbReference type="GO" id="GO:0004888">
    <property type="term" value="F:transmembrane signaling receptor activity"/>
    <property type="evidence" value="ECO:0007669"/>
    <property type="project" value="InterPro"/>
</dbReference>
<evidence type="ECO:0000256" key="9">
    <source>
        <dbReference type="PROSITE-ProRule" id="PRU00284"/>
    </source>
</evidence>
<keyword evidence="6 11" id="KW-0472">Membrane</keyword>
<dbReference type="SMART" id="SM00283">
    <property type="entry name" value="MA"/>
    <property type="match status" value="1"/>
</dbReference>
<sequence>MFQSLKTRLLAISVLSVAFVVAVLMLEKYVVERNALMEVLKNDVFHSATAYGDGVSQWLTDRQNTMTALKNAIEQNPSESPYAKILQAHQSGSFGLTYYGNEKGEMFRQDPSLDQNNSSYDPRKRGWYKLAKEKMRPVVTAPYVSKTLQELVVTLAEPVMQNGVMIGAVGSNVTLSRLAQRTSELSVPGDGYAILVDRSDQIIAHPQAELQSQSLASVNPVLAGDSLTKLIDGDQLIETQLDDRDRLVYAAAIPDTTWALIYVVDKSTVLKPLMQSLTTQALISLGIVIVLSLILIALFKVMFKNLERVSQALKDISEGEGDLTVRIPVNSHDEIGVLAQGFNQFVERLHGIISRLSQTSGSLTQTADHFTQAAQQRSQRIRVQQDEINMVAVAVTEMASATQEIAGNAEGAAHSAKDSVTISENGQVQVEKSQKSIQALADEVQRATDVISDLEKHSQHISGILSTISGIAEQTNLLALNAAIEAARAGDQGRGFAVVADEVRVLAQRTHASTGEIQSMIDTLQKMTKQAVSSMGRGHSMAAQSVDDAESARQSLVTITSAIAEISDRAVQIASSAEEQTSVTEEINLNTTAISDAASNMADEGAKAAEQAETLRALICEIEGEVKRFRL</sequence>
<evidence type="ECO:0000256" key="7">
    <source>
        <dbReference type="ARBA" id="ARBA00023224"/>
    </source>
</evidence>
<keyword evidence="2" id="KW-1003">Cell membrane</keyword>
<dbReference type="SUPFAM" id="SSF58104">
    <property type="entry name" value="Methyl-accepting chemotaxis protein (MCP) signaling domain"/>
    <property type="match status" value="1"/>
</dbReference>
<accession>A0A1H9I5F2</accession>
<dbReference type="InterPro" id="IPR033479">
    <property type="entry name" value="dCache_1"/>
</dbReference>
<evidence type="ECO:0000313" key="14">
    <source>
        <dbReference type="EMBL" id="SEQ69921.1"/>
    </source>
</evidence>
<feature type="domain" description="Methyl-accepting transducer" evidence="12">
    <location>
        <begin position="359"/>
        <end position="595"/>
    </location>
</feature>
<dbReference type="InterPro" id="IPR004089">
    <property type="entry name" value="MCPsignal_dom"/>
</dbReference>
<dbReference type="CDD" id="cd11386">
    <property type="entry name" value="MCP_signal"/>
    <property type="match status" value="1"/>
</dbReference>
<dbReference type="CDD" id="cd06225">
    <property type="entry name" value="HAMP"/>
    <property type="match status" value="1"/>
</dbReference>
<keyword evidence="5 11" id="KW-1133">Transmembrane helix</keyword>
<dbReference type="PROSITE" id="PS50885">
    <property type="entry name" value="HAMP"/>
    <property type="match status" value="1"/>
</dbReference>
<dbReference type="PANTHER" id="PTHR32089:SF117">
    <property type="entry name" value="METHYL ACCEPTING SENSORY TRANSDUCER WITH CACHE_1 SMALL MOLECULE BINDING DOMAIN"/>
    <property type="match status" value="1"/>
</dbReference>
<dbReference type="PRINTS" id="PR00260">
    <property type="entry name" value="CHEMTRNSDUCR"/>
</dbReference>
<evidence type="ECO:0000256" key="8">
    <source>
        <dbReference type="ARBA" id="ARBA00029447"/>
    </source>
</evidence>
<dbReference type="Proteomes" id="UP000198749">
    <property type="component" value="Unassembled WGS sequence"/>
</dbReference>
<dbReference type="Gene3D" id="1.10.287.950">
    <property type="entry name" value="Methyl-accepting chemotaxis protein"/>
    <property type="match status" value="1"/>
</dbReference>
<name>A0A1H9I5F2_9GAMM</name>
<gene>
    <name evidence="14" type="ORF">SAMN03080615_02449</name>
</gene>
<protein>
    <submittedName>
        <fullName evidence="14">Methyl-accepting chemotaxis sensory transducer with Cache sensor</fullName>
    </submittedName>
</protein>
<dbReference type="SMART" id="SM00304">
    <property type="entry name" value="HAMP"/>
    <property type="match status" value="2"/>
</dbReference>